<evidence type="ECO:0000256" key="5">
    <source>
        <dbReference type="SAM" id="SignalP"/>
    </source>
</evidence>
<comment type="caution">
    <text evidence="7">The sequence shown here is derived from an EMBL/GenBank/DDBJ whole genome shotgun (WGS) entry which is preliminary data.</text>
</comment>
<keyword evidence="4" id="KW-0788">Thiol protease</keyword>
<evidence type="ECO:0000256" key="3">
    <source>
        <dbReference type="ARBA" id="ARBA00022801"/>
    </source>
</evidence>
<feature type="domain" description="NlpC/P60" evidence="6">
    <location>
        <begin position="220"/>
        <end position="334"/>
    </location>
</feature>
<evidence type="ECO:0000259" key="6">
    <source>
        <dbReference type="PROSITE" id="PS51935"/>
    </source>
</evidence>
<evidence type="ECO:0000313" key="7">
    <source>
        <dbReference type="EMBL" id="MBB4959213.1"/>
    </source>
</evidence>
<name>A0A7W7SQR4_9ACTN</name>
<dbReference type="InterPro" id="IPR051202">
    <property type="entry name" value="Peptidase_C40"/>
</dbReference>
<keyword evidence="8" id="KW-1185">Reference proteome</keyword>
<proteinExistence type="inferred from homology"/>
<feature type="signal peptide" evidence="5">
    <location>
        <begin position="1"/>
        <end position="47"/>
    </location>
</feature>
<comment type="similarity">
    <text evidence="1">Belongs to the peptidase C40 family.</text>
</comment>
<gene>
    <name evidence="7" type="ORF">FHR38_002946</name>
</gene>
<keyword evidence="5" id="KW-0732">Signal</keyword>
<dbReference type="GO" id="GO:0006508">
    <property type="term" value="P:proteolysis"/>
    <property type="evidence" value="ECO:0007669"/>
    <property type="project" value="UniProtKB-KW"/>
</dbReference>
<evidence type="ECO:0000256" key="2">
    <source>
        <dbReference type="ARBA" id="ARBA00022670"/>
    </source>
</evidence>
<protein>
    <submittedName>
        <fullName evidence="7">Cell wall-associated NlpC family hydrolase</fullName>
    </submittedName>
</protein>
<accession>A0A7W7SQR4</accession>
<dbReference type="EMBL" id="JACHJW010000001">
    <property type="protein sequence ID" value="MBB4959213.1"/>
    <property type="molecule type" value="Genomic_DNA"/>
</dbReference>
<evidence type="ECO:0000256" key="1">
    <source>
        <dbReference type="ARBA" id="ARBA00007074"/>
    </source>
</evidence>
<dbReference type="Gene3D" id="3.90.1720.10">
    <property type="entry name" value="endopeptidase domain like (from Nostoc punctiforme)"/>
    <property type="match status" value="1"/>
</dbReference>
<keyword evidence="3 7" id="KW-0378">Hydrolase</keyword>
<dbReference type="Gene3D" id="6.10.250.3150">
    <property type="match status" value="1"/>
</dbReference>
<dbReference type="Pfam" id="PF00877">
    <property type="entry name" value="NLPC_P60"/>
    <property type="match status" value="1"/>
</dbReference>
<dbReference type="PANTHER" id="PTHR47053">
    <property type="entry name" value="MUREIN DD-ENDOPEPTIDASE MEPH-RELATED"/>
    <property type="match status" value="1"/>
</dbReference>
<evidence type="ECO:0000256" key="4">
    <source>
        <dbReference type="ARBA" id="ARBA00022807"/>
    </source>
</evidence>
<dbReference type="InterPro" id="IPR038765">
    <property type="entry name" value="Papain-like_cys_pep_sf"/>
</dbReference>
<dbReference type="AlphaFoldDB" id="A0A7W7SQR4"/>
<dbReference type="InterPro" id="IPR000064">
    <property type="entry name" value="NLP_P60_dom"/>
</dbReference>
<organism evidence="7 8">
    <name type="scientific">Micromonospora polyrhachis</name>
    <dbReference type="NCBI Taxonomy" id="1282883"/>
    <lineage>
        <taxon>Bacteria</taxon>
        <taxon>Bacillati</taxon>
        <taxon>Actinomycetota</taxon>
        <taxon>Actinomycetes</taxon>
        <taxon>Micromonosporales</taxon>
        <taxon>Micromonosporaceae</taxon>
        <taxon>Micromonospora</taxon>
    </lineage>
</organism>
<dbReference type="RefSeq" id="WP_184535179.1">
    <property type="nucleotide sequence ID" value="NZ_JACHJW010000001.1"/>
</dbReference>
<evidence type="ECO:0000313" key="8">
    <source>
        <dbReference type="Proteomes" id="UP000578819"/>
    </source>
</evidence>
<dbReference type="SUPFAM" id="SSF54001">
    <property type="entry name" value="Cysteine proteinases"/>
    <property type="match status" value="1"/>
</dbReference>
<dbReference type="GO" id="GO:0008234">
    <property type="term" value="F:cysteine-type peptidase activity"/>
    <property type="evidence" value="ECO:0007669"/>
    <property type="project" value="UniProtKB-KW"/>
</dbReference>
<keyword evidence="2" id="KW-0645">Protease</keyword>
<reference evidence="7 8" key="1">
    <citation type="submission" date="2020-08" db="EMBL/GenBank/DDBJ databases">
        <title>Sequencing the genomes of 1000 actinobacteria strains.</title>
        <authorList>
            <person name="Klenk H.-P."/>
        </authorList>
    </citation>
    <scope>NUCLEOTIDE SEQUENCE [LARGE SCALE GENOMIC DNA]</scope>
    <source>
        <strain evidence="7 8">DSM 45886</strain>
    </source>
</reference>
<dbReference type="Proteomes" id="UP000578819">
    <property type="component" value="Unassembled WGS sequence"/>
</dbReference>
<feature type="chain" id="PRO_5031194599" evidence="5">
    <location>
        <begin position="48"/>
        <end position="334"/>
    </location>
</feature>
<sequence length="334" mass="36329">MRSRPSHPRTPEQVSTRRNAARRVFHRLVTVVAAACVGLVPAVQAQATPTPEQIDAQIEKQWHELEGVIEQYNKVRVEMKANQKKATELEKKIQPLSLQVDEALSRVGGLAVRFYKTGPSSNLNALLSTGNPTTLADQLTYLNLLNEHERRQIADVVATRDRYMAEKTKLDNLIAQQARQEAELAAKKKDIDAEVTRLKAMMPKTTVKVANCPTINGVVTEAARIAIQTACAQVGDPYVWGAAGPNSFDCSGLTQYAYGKAGIYLDHYTGSQIGAGRGVSASEARPGDLVFFPNHVGLYIGNGKMVHAPTFNQSVTVASVGSFGKSVTAYRRVG</sequence>
<dbReference type="PROSITE" id="PS51935">
    <property type="entry name" value="NLPC_P60"/>
    <property type="match status" value="1"/>
</dbReference>
<dbReference type="PANTHER" id="PTHR47053:SF1">
    <property type="entry name" value="MUREIN DD-ENDOPEPTIDASE MEPH-RELATED"/>
    <property type="match status" value="1"/>
</dbReference>